<protein>
    <submittedName>
        <fullName evidence="1">DHH family phosphoesterase</fullName>
    </submittedName>
</protein>
<dbReference type="InterPro" id="IPR038763">
    <property type="entry name" value="DHH_sf"/>
</dbReference>
<dbReference type="EMBL" id="JBELOE010000284">
    <property type="protein sequence ID" value="MER2494117.1"/>
    <property type="molecule type" value="Genomic_DNA"/>
</dbReference>
<gene>
    <name evidence="1" type="ORF">ABS311_19755</name>
</gene>
<dbReference type="RefSeq" id="WP_350403142.1">
    <property type="nucleotide sequence ID" value="NZ_JBELOE010000284.1"/>
</dbReference>
<evidence type="ECO:0000313" key="2">
    <source>
        <dbReference type="Proteomes" id="UP001467690"/>
    </source>
</evidence>
<proteinExistence type="predicted"/>
<name>A0ABV1RMF7_9ALTE</name>
<organism evidence="1 2">
    <name type="scientific">Catenovulum sediminis</name>
    <dbReference type="NCBI Taxonomy" id="1740262"/>
    <lineage>
        <taxon>Bacteria</taxon>
        <taxon>Pseudomonadati</taxon>
        <taxon>Pseudomonadota</taxon>
        <taxon>Gammaproteobacteria</taxon>
        <taxon>Alteromonadales</taxon>
        <taxon>Alteromonadaceae</taxon>
        <taxon>Catenovulum</taxon>
    </lineage>
</organism>
<dbReference type="Proteomes" id="UP001467690">
    <property type="component" value="Unassembled WGS sequence"/>
</dbReference>
<keyword evidence="2" id="KW-1185">Reference proteome</keyword>
<sequence length="323" mass="35200">MATVKYYDVFNGDADGICALLQLRLAQPQNSELITGVKRDIKLLNKLETKVGDQVTVLDISMDKNKSGLLHALDAGAHVFYCDHHFSGEIPQHPNLTSLIDTAADTCTSLLINEHLAGRYVNWAIVAAYGDNMLVAADQLVEQQGLDAEQKDTLKQLGIAINYNGYGATEDDLHFHPAELFKALLAYPDPLDLKRENAQIYLQLIANYQADMAKTQDAKVVAQSAAGGIYLLPNEAWARRVSGVWGNDLANQSPDIAHAVLTDLPQGGFLVSVRAPKNRASGADELCMKFETGGGRKAAAGINMLPTDELSRFIAEFDQQFTV</sequence>
<accession>A0ABV1RMF7</accession>
<reference evidence="1 2" key="1">
    <citation type="submission" date="2024-06" db="EMBL/GenBank/DDBJ databases">
        <authorList>
            <person name="Chen R.Y."/>
        </authorList>
    </citation>
    <scope>NUCLEOTIDE SEQUENCE [LARGE SCALE GENOMIC DNA]</scope>
    <source>
        <strain evidence="1 2">D2</strain>
    </source>
</reference>
<evidence type="ECO:0000313" key="1">
    <source>
        <dbReference type="EMBL" id="MER2494117.1"/>
    </source>
</evidence>
<comment type="caution">
    <text evidence="1">The sequence shown here is derived from an EMBL/GenBank/DDBJ whole genome shotgun (WGS) entry which is preliminary data.</text>
</comment>
<dbReference type="SUPFAM" id="SSF64182">
    <property type="entry name" value="DHH phosphoesterases"/>
    <property type="match status" value="1"/>
</dbReference>